<protein>
    <submittedName>
        <fullName evidence="1">Uncharacterized protein</fullName>
    </submittedName>
</protein>
<reference evidence="1" key="1">
    <citation type="submission" date="2018-02" db="EMBL/GenBank/DDBJ databases">
        <title>Rhizophora mucronata_Transcriptome.</title>
        <authorList>
            <person name="Meera S.P."/>
            <person name="Sreeshan A."/>
            <person name="Augustine A."/>
        </authorList>
    </citation>
    <scope>NUCLEOTIDE SEQUENCE</scope>
    <source>
        <tissue evidence="1">Leaf</tissue>
    </source>
</reference>
<organism evidence="1">
    <name type="scientific">Rhizophora mucronata</name>
    <name type="common">Asiatic mangrove</name>
    <dbReference type="NCBI Taxonomy" id="61149"/>
    <lineage>
        <taxon>Eukaryota</taxon>
        <taxon>Viridiplantae</taxon>
        <taxon>Streptophyta</taxon>
        <taxon>Embryophyta</taxon>
        <taxon>Tracheophyta</taxon>
        <taxon>Spermatophyta</taxon>
        <taxon>Magnoliopsida</taxon>
        <taxon>eudicotyledons</taxon>
        <taxon>Gunneridae</taxon>
        <taxon>Pentapetalae</taxon>
        <taxon>rosids</taxon>
        <taxon>fabids</taxon>
        <taxon>Malpighiales</taxon>
        <taxon>Rhizophoraceae</taxon>
        <taxon>Rhizophora</taxon>
    </lineage>
</organism>
<dbReference type="AlphaFoldDB" id="A0A2P2Q8G5"/>
<name>A0A2P2Q8G5_RHIMU</name>
<sequence>MYALSTTINMLSLFLCYVVILEVKCPIVECLCYGLV</sequence>
<dbReference type="EMBL" id="GGEC01082773">
    <property type="protein sequence ID" value="MBX63257.1"/>
    <property type="molecule type" value="Transcribed_RNA"/>
</dbReference>
<accession>A0A2P2Q8G5</accession>
<evidence type="ECO:0000313" key="1">
    <source>
        <dbReference type="EMBL" id="MBX63257.1"/>
    </source>
</evidence>
<proteinExistence type="predicted"/>